<gene>
    <name evidence="1" type="ORF">PLEOSDRAFT_1100767</name>
</gene>
<dbReference type="OrthoDB" id="2985972at2759"/>
<sequence>MDQDTGSTIDADTLIWIKGIDIDSSETEIQAIHLRLLTRHSKVLQEMFGIPQGPGHDGSSRGNPLTVHIPWKELANTIAWMFQEWDKAELRATPSVLEEKYTMLLATSRFLMMDRAAHEAITELGGLKLPATRRLQLAQQFTVDEWIRPSIQSLVLWRSLGSLSSTEIDQLGIGLFVIIAGAKEALQKYRAGIAYQPMDLTEAGEANADLPTCSTHDQCKAAWPAWWWRNVARKIIYPDNPIDLEDVVEIVKAGTIKGMSNGCKEAVMEKLAQVEWNKPVINQAVLKATTFIHSC</sequence>
<evidence type="ECO:0008006" key="3">
    <source>
        <dbReference type="Google" id="ProtNLM"/>
    </source>
</evidence>
<name>A0A067P795_PLEO1</name>
<dbReference type="AlphaFoldDB" id="A0A067P795"/>
<evidence type="ECO:0000313" key="1">
    <source>
        <dbReference type="EMBL" id="KDQ32272.1"/>
    </source>
</evidence>
<accession>A0A067P795</accession>
<dbReference type="EMBL" id="KL198005">
    <property type="protein sequence ID" value="KDQ32272.1"/>
    <property type="molecule type" value="Genomic_DNA"/>
</dbReference>
<dbReference type="Proteomes" id="UP000027073">
    <property type="component" value="Unassembled WGS sequence"/>
</dbReference>
<proteinExistence type="predicted"/>
<reference evidence="2" key="1">
    <citation type="journal article" date="2014" name="Proc. Natl. Acad. Sci. U.S.A.">
        <title>Extensive sampling of basidiomycete genomes demonstrates inadequacy of the white-rot/brown-rot paradigm for wood decay fungi.</title>
        <authorList>
            <person name="Riley R."/>
            <person name="Salamov A.A."/>
            <person name="Brown D.W."/>
            <person name="Nagy L.G."/>
            <person name="Floudas D."/>
            <person name="Held B.W."/>
            <person name="Levasseur A."/>
            <person name="Lombard V."/>
            <person name="Morin E."/>
            <person name="Otillar R."/>
            <person name="Lindquist E.A."/>
            <person name="Sun H."/>
            <person name="LaButti K.M."/>
            <person name="Schmutz J."/>
            <person name="Jabbour D."/>
            <person name="Luo H."/>
            <person name="Baker S.E."/>
            <person name="Pisabarro A.G."/>
            <person name="Walton J.D."/>
            <person name="Blanchette R.A."/>
            <person name="Henrissat B."/>
            <person name="Martin F."/>
            <person name="Cullen D."/>
            <person name="Hibbett D.S."/>
            <person name="Grigoriev I.V."/>
        </authorList>
    </citation>
    <scope>NUCLEOTIDE SEQUENCE [LARGE SCALE GENOMIC DNA]</scope>
    <source>
        <strain evidence="2">PC15</strain>
    </source>
</reference>
<evidence type="ECO:0000313" key="2">
    <source>
        <dbReference type="Proteomes" id="UP000027073"/>
    </source>
</evidence>
<dbReference type="STRING" id="1137138.A0A067P795"/>
<dbReference type="HOGENOM" id="CLU_047592_4_2_1"/>
<protein>
    <recommendedName>
        <fullName evidence="3">BTB domain-containing protein</fullName>
    </recommendedName>
</protein>
<dbReference type="InParanoid" id="A0A067P795"/>
<organism evidence="1 2">
    <name type="scientific">Pleurotus ostreatus (strain PC15)</name>
    <name type="common">Oyster mushroom</name>
    <dbReference type="NCBI Taxonomy" id="1137138"/>
    <lineage>
        <taxon>Eukaryota</taxon>
        <taxon>Fungi</taxon>
        <taxon>Dikarya</taxon>
        <taxon>Basidiomycota</taxon>
        <taxon>Agaricomycotina</taxon>
        <taxon>Agaricomycetes</taxon>
        <taxon>Agaricomycetidae</taxon>
        <taxon>Agaricales</taxon>
        <taxon>Pleurotineae</taxon>
        <taxon>Pleurotaceae</taxon>
        <taxon>Pleurotus</taxon>
    </lineage>
</organism>
<dbReference type="VEuPathDB" id="FungiDB:PLEOSDRAFT_1100767"/>